<feature type="transmembrane region" description="Helical" evidence="1">
    <location>
        <begin position="94"/>
        <end position="114"/>
    </location>
</feature>
<dbReference type="Proteomes" id="UP000239997">
    <property type="component" value="Unassembled WGS sequence"/>
</dbReference>
<proteinExistence type="predicted"/>
<evidence type="ECO:0000313" key="3">
    <source>
        <dbReference type="EMBL" id="PRX14034.1"/>
    </source>
</evidence>
<evidence type="ECO:0000313" key="4">
    <source>
        <dbReference type="Proteomes" id="UP000028531"/>
    </source>
</evidence>
<keyword evidence="1" id="KW-0472">Membrane</keyword>
<reference evidence="2 4" key="1">
    <citation type="submission" date="2014-07" db="EMBL/GenBank/DDBJ databases">
        <title>Draft genome sequence of Nonlabens ulvanivorans, an ulvan degrading bacterium.</title>
        <authorList>
            <person name="Kopel M."/>
            <person name="Helbert W."/>
            <person name="Henrissat B."/>
            <person name="Doniger T."/>
            <person name="Banin E."/>
        </authorList>
    </citation>
    <scope>NUCLEOTIDE SEQUENCE [LARGE SCALE GENOMIC DNA]</scope>
    <source>
        <strain evidence="2 4">PLR</strain>
    </source>
</reference>
<dbReference type="GO" id="GO:0016779">
    <property type="term" value="F:nucleotidyltransferase activity"/>
    <property type="evidence" value="ECO:0007669"/>
    <property type="project" value="UniProtKB-KW"/>
</dbReference>
<dbReference type="Proteomes" id="UP000028531">
    <property type="component" value="Unassembled WGS sequence"/>
</dbReference>
<dbReference type="RefSeq" id="WP_036580739.1">
    <property type="nucleotide sequence ID" value="NZ_JPJI01000026.1"/>
</dbReference>
<keyword evidence="1" id="KW-0812">Transmembrane</keyword>
<dbReference type="EMBL" id="JPJI01000026">
    <property type="protein sequence ID" value="KEZ93447.1"/>
    <property type="molecule type" value="Genomic_DNA"/>
</dbReference>
<keyword evidence="2" id="KW-0548">Nucleotidyltransferase</keyword>
<keyword evidence="1" id="KW-1133">Transmembrane helix</keyword>
<dbReference type="Pfam" id="PF12725">
    <property type="entry name" value="DUF3810"/>
    <property type="match status" value="1"/>
</dbReference>
<accession>A0A084JWW3</accession>
<evidence type="ECO:0000313" key="5">
    <source>
        <dbReference type="Proteomes" id="UP000239997"/>
    </source>
</evidence>
<feature type="transmembrane region" description="Helical" evidence="1">
    <location>
        <begin position="52"/>
        <end position="73"/>
    </location>
</feature>
<dbReference type="AlphaFoldDB" id="A0A084JWW3"/>
<sequence>MLGTRKRHVVIAIGLLALQILTYYNLRNFPSFIEKYYSNGIYPYISKAMRIGLGWIPISFGDLMYIAGIVMILRWLWISKKDLITLSRKRYTQLLFSLNIILFTFQVLWGFNYYRQPLNVTLNIEREYTVDQLKKTVATYADFSNELHESLQPVDSLPVVFNRTQKELFKIAPSGFEKLPQPQLKQKLKPNSIKKSLLTMPLTHMGYSGYLNPITGEAQTNAWINCYKTPVLILHEMSHQLGFAKENEANYVAIQAGLNHEDLHFQYSASIFGLKYLLNDLYTKDPEAFEEIKDHLRPGILKNYQELRDFWAPYDDNVIEQVSQATYNQYLKANNQPDGMKTYSYVVSLLVNG</sequence>
<evidence type="ECO:0000256" key="1">
    <source>
        <dbReference type="SAM" id="Phobius"/>
    </source>
</evidence>
<feature type="transmembrane region" description="Helical" evidence="1">
    <location>
        <begin position="9"/>
        <end position="26"/>
    </location>
</feature>
<dbReference type="InterPro" id="IPR024294">
    <property type="entry name" value="DUF3810"/>
</dbReference>
<dbReference type="EMBL" id="PVNA01000002">
    <property type="protein sequence ID" value="PRX14034.1"/>
    <property type="molecule type" value="Genomic_DNA"/>
</dbReference>
<name>A0A084JWW3_NONUL</name>
<keyword evidence="2" id="KW-0808">Transferase</keyword>
<reference evidence="3 5" key="2">
    <citation type="submission" date="2018-03" db="EMBL/GenBank/DDBJ databases">
        <title>Genomic Encyclopedia of Archaeal and Bacterial Type Strains, Phase II (KMG-II): from individual species to whole genera.</title>
        <authorList>
            <person name="Goeker M."/>
        </authorList>
    </citation>
    <scope>NUCLEOTIDE SEQUENCE [LARGE SCALE GENOMIC DNA]</scope>
    <source>
        <strain evidence="3 5">DSM 22727</strain>
    </source>
</reference>
<protein>
    <submittedName>
        <fullName evidence="2">3-deoxy-manno-octulosonate cytidylyltransferase</fullName>
    </submittedName>
    <submittedName>
        <fullName evidence="3">Uncharacterized protein DUF3810</fullName>
    </submittedName>
</protein>
<organism evidence="2 4">
    <name type="scientific">Nonlabens ulvanivorans</name>
    <name type="common">Persicivirga ulvanivorans</name>
    <dbReference type="NCBI Taxonomy" id="906888"/>
    <lineage>
        <taxon>Bacteria</taxon>
        <taxon>Pseudomonadati</taxon>
        <taxon>Bacteroidota</taxon>
        <taxon>Flavobacteriia</taxon>
        <taxon>Flavobacteriales</taxon>
        <taxon>Flavobacteriaceae</taxon>
        <taxon>Nonlabens</taxon>
    </lineage>
</organism>
<gene>
    <name evidence="2" type="ORF">IL45_04305</name>
    <name evidence="3" type="ORF">LY02_01063</name>
</gene>
<comment type="caution">
    <text evidence="2">The sequence shown here is derived from an EMBL/GenBank/DDBJ whole genome shotgun (WGS) entry which is preliminary data.</text>
</comment>
<keyword evidence="5" id="KW-1185">Reference proteome</keyword>
<evidence type="ECO:0000313" key="2">
    <source>
        <dbReference type="EMBL" id="KEZ93447.1"/>
    </source>
</evidence>